<dbReference type="PANTHER" id="PTHR11477:SF0">
    <property type="entry name" value="IP08861P-RELATED"/>
    <property type="match status" value="1"/>
</dbReference>
<proteinExistence type="predicted"/>
<dbReference type="Pfam" id="PF07500">
    <property type="entry name" value="TFIIS_M"/>
    <property type="match status" value="1"/>
</dbReference>
<dbReference type="Proteomes" id="UP000887566">
    <property type="component" value="Unplaced"/>
</dbReference>
<dbReference type="SUPFAM" id="SSF47676">
    <property type="entry name" value="Conserved domain common to transcription factors TFIIS, elongin A, CRSP70"/>
    <property type="match status" value="1"/>
</dbReference>
<feature type="compositionally biased region" description="Basic and acidic residues" evidence="6">
    <location>
        <begin position="140"/>
        <end position="158"/>
    </location>
</feature>
<comment type="subcellular location">
    <subcellularLocation>
        <location evidence="5">Nucleus</location>
    </subcellularLocation>
</comment>
<dbReference type="Gene3D" id="2.20.25.10">
    <property type="match status" value="1"/>
</dbReference>
<keyword evidence="4 5" id="KW-0539">Nucleus</keyword>
<feature type="compositionally biased region" description="Basic and acidic residues" evidence="6">
    <location>
        <begin position="88"/>
        <end position="99"/>
    </location>
</feature>
<evidence type="ECO:0000259" key="7">
    <source>
        <dbReference type="PROSITE" id="PS51319"/>
    </source>
</evidence>
<sequence>MDDKGEMMSQRKELEELLAADTLDEQRLGVLLEVLASTEVHLEVLKKTKIGRTLNDVRKRVRHTPSLSIKTAELIHKWKKIATEEFQEEIKGRDSESPKKQTPPSDTEGPTPGTPSDQDPDATEHEQAAERRHGSGSADSDDHSSDSSTKEKNDAAVRQKSVELIEEALRSHDSLSLISKKTDPHRIAERVEEFIFEEFKDAKNSKYRAKVRSRVANLADPLNATLRECVLRGLISPHKLANMTAEQLANDHMRTLRETLTEELKDDHLLPEASEGHSTLFSCPECHERDCMYRYSYERQNGEFDPVEVALLACNKCGNHWKNF</sequence>
<dbReference type="AlphaFoldDB" id="A0A914W795"/>
<dbReference type="InterPro" id="IPR017923">
    <property type="entry name" value="TFIIS_N"/>
</dbReference>
<accession>A0A914W795</accession>
<dbReference type="GO" id="GO:0006351">
    <property type="term" value="P:DNA-templated transcription"/>
    <property type="evidence" value="ECO:0007669"/>
    <property type="project" value="InterPro"/>
</dbReference>
<evidence type="ECO:0000256" key="4">
    <source>
        <dbReference type="ARBA" id="ARBA00023242"/>
    </source>
</evidence>
<protein>
    <submittedName>
        <fullName evidence="10">Uncharacterized protein</fullName>
    </submittedName>
</protein>
<dbReference type="InterPro" id="IPR036575">
    <property type="entry name" value="TFIIS_cen_dom_sf"/>
</dbReference>
<dbReference type="GO" id="GO:0005634">
    <property type="term" value="C:nucleus"/>
    <property type="evidence" value="ECO:0007669"/>
    <property type="project" value="UniProtKB-SubCell"/>
</dbReference>
<dbReference type="GO" id="GO:0008270">
    <property type="term" value="F:zinc ion binding"/>
    <property type="evidence" value="ECO:0007669"/>
    <property type="project" value="UniProtKB-KW"/>
</dbReference>
<evidence type="ECO:0000313" key="10">
    <source>
        <dbReference type="WBParaSite" id="PSAMB.scaffold316size57145.g4531.t1"/>
    </source>
</evidence>
<dbReference type="WBParaSite" id="PSAMB.scaffold316size57145.g4531.t1">
    <property type="protein sequence ID" value="PSAMB.scaffold316size57145.g4531.t1"/>
    <property type="gene ID" value="PSAMB.scaffold316size57145.g4531"/>
</dbReference>
<dbReference type="PANTHER" id="PTHR11477">
    <property type="entry name" value="TRANSCRIPTION FACTOR S-II ZINC FINGER DOMAIN-CONTAINING PROTEIN"/>
    <property type="match status" value="1"/>
</dbReference>
<reference evidence="10" key="1">
    <citation type="submission" date="2022-11" db="UniProtKB">
        <authorList>
            <consortium name="WormBaseParasite"/>
        </authorList>
    </citation>
    <scope>IDENTIFICATION</scope>
</reference>
<dbReference type="PROSITE" id="PS51321">
    <property type="entry name" value="TFIIS_CENTRAL"/>
    <property type="match status" value="1"/>
</dbReference>
<keyword evidence="2" id="KW-0863">Zinc-finger</keyword>
<feature type="domain" description="TFIIS central" evidence="8">
    <location>
        <begin position="157"/>
        <end position="276"/>
    </location>
</feature>
<feature type="domain" description="TFIIS N-terminal" evidence="7">
    <location>
        <begin position="1"/>
        <end position="85"/>
    </location>
</feature>
<evidence type="ECO:0000256" key="5">
    <source>
        <dbReference type="PROSITE-ProRule" id="PRU00649"/>
    </source>
</evidence>
<organism evidence="9 10">
    <name type="scientific">Plectus sambesii</name>
    <dbReference type="NCBI Taxonomy" id="2011161"/>
    <lineage>
        <taxon>Eukaryota</taxon>
        <taxon>Metazoa</taxon>
        <taxon>Ecdysozoa</taxon>
        <taxon>Nematoda</taxon>
        <taxon>Chromadorea</taxon>
        <taxon>Plectida</taxon>
        <taxon>Plectina</taxon>
        <taxon>Plectoidea</taxon>
        <taxon>Plectidae</taxon>
        <taxon>Plectus</taxon>
    </lineage>
</organism>
<feature type="compositionally biased region" description="Basic and acidic residues" evidence="6">
    <location>
        <begin position="122"/>
        <end position="133"/>
    </location>
</feature>
<dbReference type="InterPro" id="IPR035441">
    <property type="entry name" value="TFIIS/LEDGF_dom_sf"/>
</dbReference>
<dbReference type="Gene3D" id="1.10.472.30">
    <property type="entry name" value="Transcription elongation factor S-II, central domain"/>
    <property type="match status" value="1"/>
</dbReference>
<feature type="region of interest" description="Disordered" evidence="6">
    <location>
        <begin position="87"/>
        <end position="158"/>
    </location>
</feature>
<evidence type="ECO:0000256" key="1">
    <source>
        <dbReference type="ARBA" id="ARBA00022723"/>
    </source>
</evidence>
<evidence type="ECO:0000313" key="9">
    <source>
        <dbReference type="Proteomes" id="UP000887566"/>
    </source>
</evidence>
<keyword evidence="9" id="KW-1185">Reference proteome</keyword>
<dbReference type="SUPFAM" id="SSF46942">
    <property type="entry name" value="Elongation factor TFIIS domain 2"/>
    <property type="match status" value="1"/>
</dbReference>
<dbReference type="InterPro" id="IPR003618">
    <property type="entry name" value="TFIIS_cen_dom"/>
</dbReference>
<dbReference type="PROSITE" id="PS51319">
    <property type="entry name" value="TFIIS_N"/>
    <property type="match status" value="1"/>
</dbReference>
<dbReference type="InterPro" id="IPR035100">
    <property type="entry name" value="TF_IIS-typ"/>
</dbReference>
<dbReference type="Gene3D" id="1.20.930.10">
    <property type="entry name" value="Conserved domain common to transcription factors TFIIS, elongin A, CRSP70"/>
    <property type="match status" value="1"/>
</dbReference>
<evidence type="ECO:0000256" key="6">
    <source>
        <dbReference type="SAM" id="MobiDB-lite"/>
    </source>
</evidence>
<evidence type="ECO:0000256" key="2">
    <source>
        <dbReference type="ARBA" id="ARBA00022771"/>
    </source>
</evidence>
<keyword evidence="3" id="KW-0862">Zinc</keyword>
<dbReference type="PIRSF" id="PIRSF006704">
    <property type="entry name" value="TF_IIS"/>
    <property type="match status" value="1"/>
</dbReference>
<name>A0A914W795_9BILA</name>
<evidence type="ECO:0000259" key="8">
    <source>
        <dbReference type="PROSITE" id="PS51321"/>
    </source>
</evidence>
<evidence type="ECO:0000256" key="3">
    <source>
        <dbReference type="ARBA" id="ARBA00022833"/>
    </source>
</evidence>
<dbReference type="Pfam" id="PF08711">
    <property type="entry name" value="Med26"/>
    <property type="match status" value="1"/>
</dbReference>
<dbReference type="SUPFAM" id="SSF57783">
    <property type="entry name" value="Zinc beta-ribbon"/>
    <property type="match status" value="1"/>
</dbReference>
<keyword evidence="1" id="KW-0479">Metal-binding</keyword>
<dbReference type="SMART" id="SM00510">
    <property type="entry name" value="TFS2M"/>
    <property type="match status" value="1"/>
</dbReference>